<comment type="caution">
    <text evidence="14">The sequence shown here is derived from an EMBL/GenBank/DDBJ whole genome shotgun (WGS) entry which is preliminary data.</text>
</comment>
<evidence type="ECO:0000256" key="2">
    <source>
        <dbReference type="ARBA" id="ARBA00003213"/>
    </source>
</evidence>
<keyword evidence="8 10" id="KW-0460">Magnesium</keyword>
<evidence type="ECO:0000256" key="6">
    <source>
        <dbReference type="ARBA" id="ARBA00022741"/>
    </source>
</evidence>
<evidence type="ECO:0000256" key="13">
    <source>
        <dbReference type="RuleBase" id="RU003785"/>
    </source>
</evidence>
<dbReference type="HAMAP" id="MF_00185">
    <property type="entry name" value="IPP_trans"/>
    <property type="match status" value="1"/>
</dbReference>
<feature type="binding site" evidence="10">
    <location>
        <begin position="17"/>
        <end position="22"/>
    </location>
    <ligand>
        <name>substrate</name>
    </ligand>
</feature>
<dbReference type="AlphaFoldDB" id="A0A2S7USY1"/>
<dbReference type="Proteomes" id="UP000239007">
    <property type="component" value="Unassembled WGS sequence"/>
</dbReference>
<dbReference type="InterPro" id="IPR039657">
    <property type="entry name" value="Dimethylallyltransferase"/>
</dbReference>
<dbReference type="PANTHER" id="PTHR11088">
    <property type="entry name" value="TRNA DIMETHYLALLYLTRANSFERASE"/>
    <property type="match status" value="1"/>
</dbReference>
<evidence type="ECO:0000256" key="5">
    <source>
        <dbReference type="ARBA" id="ARBA00022694"/>
    </source>
</evidence>
<dbReference type="GO" id="GO:0006400">
    <property type="term" value="P:tRNA modification"/>
    <property type="evidence" value="ECO:0007669"/>
    <property type="project" value="TreeGrafter"/>
</dbReference>
<name>A0A2S7USY1_9GAMM</name>
<comment type="caution">
    <text evidence="10">Lacks conserved residue(s) required for the propagation of feature annotation.</text>
</comment>
<feature type="region of interest" description="Interaction with substrate tRNA" evidence="10">
    <location>
        <begin position="40"/>
        <end position="43"/>
    </location>
</feature>
<evidence type="ECO:0000313" key="14">
    <source>
        <dbReference type="EMBL" id="PQJ53084.1"/>
    </source>
</evidence>
<keyword evidence="7 10" id="KW-0067">ATP-binding</keyword>
<dbReference type="InterPro" id="IPR027417">
    <property type="entry name" value="P-loop_NTPase"/>
</dbReference>
<evidence type="ECO:0000256" key="4">
    <source>
        <dbReference type="ARBA" id="ARBA00022679"/>
    </source>
</evidence>
<keyword evidence="6 10" id="KW-0547">Nucleotide-binding</keyword>
<evidence type="ECO:0000256" key="1">
    <source>
        <dbReference type="ARBA" id="ARBA00001946"/>
    </source>
</evidence>
<keyword evidence="5 10" id="KW-0819">tRNA processing</keyword>
<evidence type="ECO:0000256" key="3">
    <source>
        <dbReference type="ARBA" id="ARBA00005842"/>
    </source>
</evidence>
<reference evidence="14 15" key="1">
    <citation type="submission" date="2016-12" db="EMBL/GenBank/DDBJ databases">
        <title>Diversity of luminous bacteria.</title>
        <authorList>
            <person name="Yoshizawa S."/>
            <person name="Kogure K."/>
        </authorList>
    </citation>
    <scope>NUCLEOTIDE SEQUENCE [LARGE SCALE GENOMIC DNA]</scope>
    <source>
        <strain evidence="14 15">SA4-48</strain>
    </source>
</reference>
<dbReference type="Gene3D" id="3.40.50.300">
    <property type="entry name" value="P-loop containing nucleotide triphosphate hydrolases"/>
    <property type="match status" value="1"/>
</dbReference>
<evidence type="ECO:0000256" key="11">
    <source>
        <dbReference type="RuleBase" id="RU003783"/>
    </source>
</evidence>
<comment type="subunit">
    <text evidence="10">Monomer.</text>
</comment>
<comment type="function">
    <text evidence="2 10 12">Catalyzes the transfer of a dimethylallyl group onto the adenine at position 37 in tRNAs that read codons beginning with uridine, leading to the formation of N6-(dimethylallyl)adenosine (i(6)A).</text>
</comment>
<comment type="similarity">
    <text evidence="3 10 13">Belongs to the IPP transferase family.</text>
</comment>
<feature type="binding site" evidence="10">
    <location>
        <begin position="15"/>
        <end position="22"/>
    </location>
    <ligand>
        <name>ATP</name>
        <dbReference type="ChEBI" id="CHEBI:30616"/>
    </ligand>
</feature>
<evidence type="ECO:0000256" key="8">
    <source>
        <dbReference type="ARBA" id="ARBA00022842"/>
    </source>
</evidence>
<evidence type="ECO:0000256" key="7">
    <source>
        <dbReference type="ARBA" id="ARBA00022840"/>
    </source>
</evidence>
<dbReference type="NCBIfam" id="TIGR00174">
    <property type="entry name" value="miaA"/>
    <property type="match status" value="1"/>
</dbReference>
<keyword evidence="15" id="KW-1185">Reference proteome</keyword>
<evidence type="ECO:0000256" key="12">
    <source>
        <dbReference type="RuleBase" id="RU003784"/>
    </source>
</evidence>
<dbReference type="FunFam" id="1.10.20.140:FF:000001">
    <property type="entry name" value="tRNA dimethylallyltransferase"/>
    <property type="match status" value="1"/>
</dbReference>
<dbReference type="RefSeq" id="WP_105051559.1">
    <property type="nucleotide sequence ID" value="NZ_BMYG01000003.1"/>
</dbReference>
<dbReference type="Gene3D" id="1.10.20.140">
    <property type="match status" value="1"/>
</dbReference>
<dbReference type="GO" id="GO:0005524">
    <property type="term" value="F:ATP binding"/>
    <property type="evidence" value="ECO:0007669"/>
    <property type="project" value="UniProtKB-UniRule"/>
</dbReference>
<proteinExistence type="inferred from homology"/>
<comment type="cofactor">
    <cofactor evidence="1 10">
        <name>Mg(2+)</name>
        <dbReference type="ChEBI" id="CHEBI:18420"/>
    </cofactor>
</comment>
<dbReference type="EC" id="2.5.1.75" evidence="10"/>
<feature type="region of interest" description="Interaction with substrate tRNA" evidence="10">
    <location>
        <begin position="164"/>
        <end position="168"/>
    </location>
</feature>
<dbReference type="PANTHER" id="PTHR11088:SF60">
    <property type="entry name" value="TRNA DIMETHYLALLYLTRANSFERASE"/>
    <property type="match status" value="1"/>
</dbReference>
<dbReference type="SUPFAM" id="SSF52540">
    <property type="entry name" value="P-loop containing nucleoside triphosphate hydrolases"/>
    <property type="match status" value="1"/>
</dbReference>
<dbReference type="InterPro" id="IPR018022">
    <property type="entry name" value="IPT"/>
</dbReference>
<feature type="site" description="Interaction with substrate tRNA" evidence="10">
    <location>
        <position position="128"/>
    </location>
</feature>
<feature type="site" description="Interaction with substrate tRNA" evidence="10">
    <location>
        <position position="106"/>
    </location>
</feature>
<dbReference type="Pfam" id="PF01715">
    <property type="entry name" value="IPPT"/>
    <property type="match status" value="1"/>
</dbReference>
<evidence type="ECO:0000313" key="15">
    <source>
        <dbReference type="Proteomes" id="UP000239007"/>
    </source>
</evidence>
<dbReference type="OrthoDB" id="9776390at2"/>
<sequence length="311" mass="35759">MQAQQANNPVITIMGPTASGKTDLAMKLSDEINGEIISVDSALIYKGMDIGTAKPTKHELENYPHKLIDFLDPAQTYSAADFRRDALAEIESAYQKGKTPILVGGTMMYFKSLIEGISELPEAQEHVRAEIQQLADQHSWSYIHDELAKVDPESAQRIHPNDPQRINRAYEIFLISGQSMTDLMKKEKQPIPYPVKQFAFQCEDKTKLHQRIEQRFHIMLKAGFENEVKALYNRGDLHLDLPSMRSVGYRQIWEHLDGKLDYEEMIFRGVVATRQLAKRQLTWLRNWPDMTQLVIGNEKENLQRIINSLSY</sequence>
<dbReference type="EMBL" id="MSCH01000003">
    <property type="protein sequence ID" value="PQJ53084.1"/>
    <property type="molecule type" value="Genomic_DNA"/>
</dbReference>
<evidence type="ECO:0000256" key="10">
    <source>
        <dbReference type="HAMAP-Rule" id="MF_00185"/>
    </source>
</evidence>
<protein>
    <recommendedName>
        <fullName evidence="10">tRNA dimethylallyltransferase</fullName>
        <ecNumber evidence="10">2.5.1.75</ecNumber>
    </recommendedName>
    <alternativeName>
        <fullName evidence="10">Dimethylallyl diphosphate:tRNA dimethylallyltransferase</fullName>
        <shortName evidence="10">DMAPP:tRNA dimethylallyltransferase</shortName>
        <shortName evidence="10">DMATase</shortName>
    </alternativeName>
    <alternativeName>
        <fullName evidence="10">Isopentenyl-diphosphate:tRNA isopentenyltransferase</fullName>
        <shortName evidence="10">IPP transferase</shortName>
        <shortName evidence="10">IPPT</shortName>
        <shortName evidence="10">IPTase</shortName>
    </alternativeName>
</protein>
<organism evidence="14 15">
    <name type="scientific">Psychrosphaera saromensis</name>
    <dbReference type="NCBI Taxonomy" id="716813"/>
    <lineage>
        <taxon>Bacteria</taxon>
        <taxon>Pseudomonadati</taxon>
        <taxon>Pseudomonadota</taxon>
        <taxon>Gammaproteobacteria</taxon>
        <taxon>Alteromonadales</taxon>
        <taxon>Pseudoalteromonadaceae</taxon>
        <taxon>Psychrosphaera</taxon>
    </lineage>
</organism>
<evidence type="ECO:0000256" key="9">
    <source>
        <dbReference type="ARBA" id="ARBA00049563"/>
    </source>
</evidence>
<dbReference type="CDD" id="cd02019">
    <property type="entry name" value="NK"/>
    <property type="match status" value="1"/>
</dbReference>
<accession>A0A2S7USY1</accession>
<comment type="catalytic activity">
    <reaction evidence="9 10 11">
        <text>adenosine(37) in tRNA + dimethylallyl diphosphate = N(6)-dimethylallyladenosine(37) in tRNA + diphosphate</text>
        <dbReference type="Rhea" id="RHEA:26482"/>
        <dbReference type="Rhea" id="RHEA-COMP:10162"/>
        <dbReference type="Rhea" id="RHEA-COMP:10375"/>
        <dbReference type="ChEBI" id="CHEBI:33019"/>
        <dbReference type="ChEBI" id="CHEBI:57623"/>
        <dbReference type="ChEBI" id="CHEBI:74411"/>
        <dbReference type="ChEBI" id="CHEBI:74415"/>
        <dbReference type="EC" id="2.5.1.75"/>
    </reaction>
</comment>
<gene>
    <name evidence="10" type="primary">miaA</name>
    <name evidence="14" type="ORF">BTO11_05035</name>
</gene>
<keyword evidence="4 10" id="KW-0808">Transferase</keyword>
<dbReference type="GO" id="GO:0052381">
    <property type="term" value="F:tRNA dimethylallyltransferase activity"/>
    <property type="evidence" value="ECO:0007669"/>
    <property type="project" value="UniProtKB-UniRule"/>
</dbReference>